<dbReference type="Gene3D" id="1.20.1540.10">
    <property type="entry name" value="Rhomboid-like"/>
    <property type="match status" value="1"/>
</dbReference>
<evidence type="ECO:0000313" key="7">
    <source>
        <dbReference type="EMBL" id="WDE97969.1"/>
    </source>
</evidence>
<dbReference type="InterPro" id="IPR022764">
    <property type="entry name" value="Peptidase_S54_rhomboid_dom"/>
</dbReference>
<dbReference type="GO" id="GO:0008233">
    <property type="term" value="F:peptidase activity"/>
    <property type="evidence" value="ECO:0007669"/>
    <property type="project" value="UniProtKB-KW"/>
</dbReference>
<gene>
    <name evidence="7" type="ORF">PQO03_19260</name>
</gene>
<dbReference type="InterPro" id="IPR035952">
    <property type="entry name" value="Rhomboid-like_sf"/>
</dbReference>
<keyword evidence="4 5" id="KW-0472">Membrane</keyword>
<dbReference type="GO" id="GO:0006508">
    <property type="term" value="P:proteolysis"/>
    <property type="evidence" value="ECO:0007669"/>
    <property type="project" value="UniProtKB-KW"/>
</dbReference>
<feature type="transmembrane region" description="Helical" evidence="5">
    <location>
        <begin position="166"/>
        <end position="186"/>
    </location>
</feature>
<feature type="transmembrane region" description="Helical" evidence="5">
    <location>
        <begin position="68"/>
        <end position="84"/>
    </location>
</feature>
<dbReference type="Proteomes" id="UP001214250">
    <property type="component" value="Chromosome 2"/>
</dbReference>
<sequence length="190" mass="21496">MAKMKFWERFKISFRWVASLLVFMGLLEFVNHMTHYALSVNGGIIPREPSRLWAIFSAPFLHFSPEHYLLNSISFAILGGLVVLEDRRIFVKLTLFSCFFAGLAVWCVGRPASVHAGSSLLIFAYFGFVVASGWFAKNWKAFFLAILIGLLYGGMVFQVLPTEGFISWESHLFGMIAGVLFAKILGKRQR</sequence>
<accession>A0ABY7VW19</accession>
<evidence type="ECO:0000256" key="4">
    <source>
        <dbReference type="ARBA" id="ARBA00023136"/>
    </source>
</evidence>
<evidence type="ECO:0000256" key="2">
    <source>
        <dbReference type="ARBA" id="ARBA00022692"/>
    </source>
</evidence>
<dbReference type="SUPFAM" id="SSF144091">
    <property type="entry name" value="Rhomboid-like"/>
    <property type="match status" value="1"/>
</dbReference>
<keyword evidence="8" id="KW-1185">Reference proteome</keyword>
<feature type="domain" description="Peptidase S54 rhomboid" evidence="6">
    <location>
        <begin position="50"/>
        <end position="187"/>
    </location>
</feature>
<keyword evidence="7" id="KW-0645">Protease</keyword>
<evidence type="ECO:0000256" key="3">
    <source>
        <dbReference type="ARBA" id="ARBA00022989"/>
    </source>
</evidence>
<comment type="subcellular location">
    <subcellularLocation>
        <location evidence="1">Membrane</location>
        <topology evidence="1">Multi-pass membrane protein</topology>
    </subcellularLocation>
</comment>
<dbReference type="EC" id="3.4.21.105" evidence="7"/>
<dbReference type="Pfam" id="PF01694">
    <property type="entry name" value="Rhomboid"/>
    <property type="match status" value="1"/>
</dbReference>
<evidence type="ECO:0000256" key="5">
    <source>
        <dbReference type="SAM" id="Phobius"/>
    </source>
</evidence>
<keyword evidence="3 5" id="KW-1133">Transmembrane helix</keyword>
<proteinExistence type="predicted"/>
<protein>
    <submittedName>
        <fullName evidence="7">Rhomboid family intramembrane serine protease</fullName>
        <ecNumber evidence="7">3.4.21.105</ecNumber>
    </submittedName>
</protein>
<keyword evidence="7" id="KW-0378">Hydrolase</keyword>
<feature type="transmembrane region" description="Helical" evidence="5">
    <location>
        <begin position="89"/>
        <end position="108"/>
    </location>
</feature>
<name>A0ABY7VW19_9BACT</name>
<feature type="transmembrane region" description="Helical" evidence="5">
    <location>
        <begin position="114"/>
        <end position="135"/>
    </location>
</feature>
<evidence type="ECO:0000313" key="8">
    <source>
        <dbReference type="Proteomes" id="UP001214250"/>
    </source>
</evidence>
<evidence type="ECO:0000256" key="1">
    <source>
        <dbReference type="ARBA" id="ARBA00004141"/>
    </source>
</evidence>
<keyword evidence="2 5" id="KW-0812">Transmembrane</keyword>
<dbReference type="EMBL" id="CP117812">
    <property type="protein sequence ID" value="WDE97969.1"/>
    <property type="molecule type" value="Genomic_DNA"/>
</dbReference>
<evidence type="ECO:0000259" key="6">
    <source>
        <dbReference type="Pfam" id="PF01694"/>
    </source>
</evidence>
<organism evidence="7 8">
    <name type="scientific">Lentisphaera profundi</name>
    <dbReference type="NCBI Taxonomy" id="1658616"/>
    <lineage>
        <taxon>Bacteria</taxon>
        <taxon>Pseudomonadati</taxon>
        <taxon>Lentisphaerota</taxon>
        <taxon>Lentisphaeria</taxon>
        <taxon>Lentisphaerales</taxon>
        <taxon>Lentisphaeraceae</taxon>
        <taxon>Lentisphaera</taxon>
    </lineage>
</organism>
<reference evidence="7 8" key="1">
    <citation type="submission" date="2023-02" db="EMBL/GenBank/DDBJ databases">
        <title>Genome sequence of Lentisphaera profundi SAORIC-696.</title>
        <authorList>
            <person name="Kim e."/>
            <person name="Cho J.-C."/>
            <person name="Choi A."/>
            <person name="Kang I."/>
        </authorList>
    </citation>
    <scope>NUCLEOTIDE SEQUENCE [LARGE SCALE GENOMIC DNA]</scope>
    <source>
        <strain evidence="7 8">SAORIC-696</strain>
    </source>
</reference>
<dbReference type="RefSeq" id="WP_274152680.1">
    <property type="nucleotide sequence ID" value="NZ_CP117812.1"/>
</dbReference>
<feature type="transmembrane region" description="Helical" evidence="5">
    <location>
        <begin position="142"/>
        <end position="160"/>
    </location>
</feature>